<keyword evidence="2" id="KW-1133">Transmembrane helix</keyword>
<reference evidence="4 5" key="1">
    <citation type="journal article" date="2018" name="Mycol. Prog.">
        <title>Coniella lustricola, a new species from submerged detritus.</title>
        <authorList>
            <person name="Raudabaugh D.B."/>
            <person name="Iturriaga T."/>
            <person name="Carver A."/>
            <person name="Mondo S."/>
            <person name="Pangilinan J."/>
            <person name="Lipzen A."/>
            <person name="He G."/>
            <person name="Amirebrahimi M."/>
            <person name="Grigoriev I.V."/>
            <person name="Miller A.N."/>
        </authorList>
    </citation>
    <scope>NUCLEOTIDE SEQUENCE [LARGE SCALE GENOMIC DNA]</scope>
    <source>
        <strain evidence="4 5">B22-T-1</strain>
    </source>
</reference>
<feature type="transmembrane region" description="Helical" evidence="2">
    <location>
        <begin position="186"/>
        <end position="209"/>
    </location>
</feature>
<evidence type="ECO:0000313" key="4">
    <source>
        <dbReference type="EMBL" id="PSR84253.1"/>
    </source>
</evidence>
<proteinExistence type="predicted"/>
<feature type="domain" description="HPP transmembrane region" evidence="3">
    <location>
        <begin position="54"/>
        <end position="217"/>
    </location>
</feature>
<evidence type="ECO:0000259" key="3">
    <source>
        <dbReference type="Pfam" id="PF04982"/>
    </source>
</evidence>
<dbReference type="PANTHER" id="PTHR33741">
    <property type="entry name" value="TRANSMEMBRANE PROTEIN DDB_G0269096-RELATED"/>
    <property type="match status" value="1"/>
</dbReference>
<evidence type="ECO:0000256" key="1">
    <source>
        <dbReference type="SAM" id="MobiDB-lite"/>
    </source>
</evidence>
<feature type="region of interest" description="Disordered" evidence="1">
    <location>
        <begin position="240"/>
        <end position="265"/>
    </location>
</feature>
<accession>A0A2T3A7F0</accession>
<keyword evidence="5" id="KW-1185">Reference proteome</keyword>
<dbReference type="Proteomes" id="UP000241462">
    <property type="component" value="Unassembled WGS sequence"/>
</dbReference>
<dbReference type="InParanoid" id="A0A2T3A7F0"/>
<keyword evidence="2" id="KW-0472">Membrane</keyword>
<evidence type="ECO:0000313" key="5">
    <source>
        <dbReference type="Proteomes" id="UP000241462"/>
    </source>
</evidence>
<feature type="transmembrane region" description="Helical" evidence="2">
    <location>
        <begin position="88"/>
        <end position="106"/>
    </location>
</feature>
<dbReference type="InterPro" id="IPR058581">
    <property type="entry name" value="TM_HPP"/>
</dbReference>
<dbReference type="Pfam" id="PF04982">
    <property type="entry name" value="TM_HPP"/>
    <property type="match status" value="1"/>
</dbReference>
<sequence>MGSEKNKEGSTPRGLNIDVDRFLNPLIPAFHTQRLPSPIKRFLGFRDRPSRPLGNVLVMFWSCFGTLGALLLIWGVCEHVPAVKNNDASRILGSFGAAAVLEFYAIEAPLSQPRNMFVGQLGSSIIGVAINKGFAQLPTSQYSYLRWVGGSISCACATVYMGLTGSTHPPAGATALLAVTDDKVTVLGWMLVPVVLLHCALMFVVALLVNNIQRVYPQYWWTQEDVGSFWTRKHDDRRSSDEENIVKEAKSDHGDQAPCQQDGIPSVDESSALVVLTRRGIVTLSDVHLTTSDRLCLEQIVQRLSRRSSASLTIPEQGR</sequence>
<name>A0A2T3A7F0_9PEZI</name>
<dbReference type="AlphaFoldDB" id="A0A2T3A7F0"/>
<dbReference type="PANTHER" id="PTHR33741:SF5">
    <property type="entry name" value="TRANSMEMBRANE PROTEIN DDB_G0269096-RELATED"/>
    <property type="match status" value="1"/>
</dbReference>
<feature type="transmembrane region" description="Helical" evidence="2">
    <location>
        <begin position="56"/>
        <end position="76"/>
    </location>
</feature>
<dbReference type="OrthoDB" id="2016548at2759"/>
<dbReference type="STRING" id="2025994.A0A2T3A7F0"/>
<protein>
    <submittedName>
        <fullName evidence="4">HPP family-domain-containing protein</fullName>
    </submittedName>
</protein>
<dbReference type="InterPro" id="IPR007065">
    <property type="entry name" value="HPP"/>
</dbReference>
<gene>
    <name evidence="4" type="ORF">BD289DRAFT_368841</name>
</gene>
<evidence type="ECO:0000256" key="2">
    <source>
        <dbReference type="SAM" id="Phobius"/>
    </source>
</evidence>
<dbReference type="EMBL" id="KZ678446">
    <property type="protein sequence ID" value="PSR84253.1"/>
    <property type="molecule type" value="Genomic_DNA"/>
</dbReference>
<keyword evidence="2" id="KW-0812">Transmembrane</keyword>
<feature type="transmembrane region" description="Helical" evidence="2">
    <location>
        <begin position="144"/>
        <end position="163"/>
    </location>
</feature>
<feature type="compositionally biased region" description="Basic and acidic residues" evidence="1">
    <location>
        <begin position="240"/>
        <end position="255"/>
    </location>
</feature>
<organism evidence="4 5">
    <name type="scientific">Coniella lustricola</name>
    <dbReference type="NCBI Taxonomy" id="2025994"/>
    <lineage>
        <taxon>Eukaryota</taxon>
        <taxon>Fungi</taxon>
        <taxon>Dikarya</taxon>
        <taxon>Ascomycota</taxon>
        <taxon>Pezizomycotina</taxon>
        <taxon>Sordariomycetes</taxon>
        <taxon>Sordariomycetidae</taxon>
        <taxon>Diaporthales</taxon>
        <taxon>Schizoparmaceae</taxon>
        <taxon>Coniella</taxon>
    </lineage>
</organism>